<organism evidence="1 2">
    <name type="scientific">Candidozyma pseudohaemuli</name>
    <dbReference type="NCBI Taxonomy" id="418784"/>
    <lineage>
        <taxon>Eukaryota</taxon>
        <taxon>Fungi</taxon>
        <taxon>Dikarya</taxon>
        <taxon>Ascomycota</taxon>
        <taxon>Saccharomycotina</taxon>
        <taxon>Pichiomycetes</taxon>
        <taxon>Metschnikowiaceae</taxon>
        <taxon>Candidozyma</taxon>
    </lineage>
</organism>
<accession>A0A2P7YLE8</accession>
<dbReference type="VEuPathDB" id="FungiDB:C7M61_003652"/>
<dbReference type="RefSeq" id="XP_024712663.1">
    <property type="nucleotide sequence ID" value="XM_024858989.1"/>
</dbReference>
<reference evidence="1 2" key="1">
    <citation type="submission" date="2018-03" db="EMBL/GenBank/DDBJ databases">
        <title>Candida pseudohaemulonii genome assembly and annotation.</title>
        <authorList>
            <person name="Munoz J.F."/>
            <person name="Gade L.G."/>
            <person name="Chow N.A."/>
            <person name="Litvintseva A.P."/>
            <person name="Loparev V.N."/>
            <person name="Cuomo C.A."/>
        </authorList>
    </citation>
    <scope>NUCLEOTIDE SEQUENCE [LARGE SCALE GENOMIC DNA]</scope>
    <source>
        <strain evidence="1 2">B12108</strain>
    </source>
</reference>
<dbReference type="GeneID" id="36567040"/>
<dbReference type="STRING" id="418784.A0A2P7YLE8"/>
<dbReference type="EMBL" id="PYFQ01000010">
    <property type="protein sequence ID" value="PSK36790.1"/>
    <property type="molecule type" value="Genomic_DNA"/>
</dbReference>
<sequence length="405" mass="46627">MNLKAVENGIYSIGKLKHVFDTQLQRSQLLQALWKPASKSEVNNMKTLPLAIRPKVDLHRDIAKESGKEGWSLKAAQSFGYAKELVKFYKHGVKLVWNNHKTLRALRKSDFKVTNQINNEGKTVDIQVPSFATLTQEMAQELYQKRVENRTNIENTAGDAVDHNKGSALKVYTPEMFNLLRSDFLLFKRTPSDFIKIPTFSVIFLIFMEMTPLLCYAFPEITPLTCILPSLLPRLWSAKNSDKVAKSVPENTDLEELAAKTAYNLTLEQVASLADALRLKTKYIPTQLFPELVLRNRLQAHYNFLTVDNYYLSGLNGNGNVWDLTKQELLYACLERNLIRDVKKYADLEESHAPNKDELVKHELNILRLQLTQFIMNFEKYNIGYLLLLQKVEQPSEEAVTWRKE</sequence>
<dbReference type="OrthoDB" id="73691at2759"/>
<evidence type="ECO:0000313" key="1">
    <source>
        <dbReference type="EMBL" id="PSK36790.1"/>
    </source>
</evidence>
<comment type="caution">
    <text evidence="1">The sequence shown here is derived from an EMBL/GenBank/DDBJ whole genome shotgun (WGS) entry which is preliminary data.</text>
</comment>
<proteinExistence type="predicted"/>
<keyword evidence="2" id="KW-1185">Reference proteome</keyword>
<evidence type="ECO:0000313" key="2">
    <source>
        <dbReference type="Proteomes" id="UP000241107"/>
    </source>
</evidence>
<protein>
    <recommendedName>
        <fullName evidence="3">Letm1 RBD domain-containing protein</fullName>
    </recommendedName>
</protein>
<name>A0A2P7YLE8_9ASCO</name>
<dbReference type="Proteomes" id="UP000241107">
    <property type="component" value="Unassembled WGS sequence"/>
</dbReference>
<gene>
    <name evidence="1" type="ORF">C7M61_003652</name>
</gene>
<dbReference type="AlphaFoldDB" id="A0A2P7YLE8"/>
<evidence type="ECO:0008006" key="3">
    <source>
        <dbReference type="Google" id="ProtNLM"/>
    </source>
</evidence>